<dbReference type="Pfam" id="PF13419">
    <property type="entry name" value="HAD_2"/>
    <property type="match status" value="1"/>
</dbReference>
<proteinExistence type="predicted"/>
<keyword evidence="1" id="KW-0812">Transmembrane</keyword>
<dbReference type="Proteomes" id="UP001498398">
    <property type="component" value="Unassembled WGS sequence"/>
</dbReference>
<dbReference type="PANTHER" id="PTHR43481">
    <property type="entry name" value="FRUCTOSE-1-PHOSPHATE PHOSPHATASE"/>
    <property type="match status" value="1"/>
</dbReference>
<keyword evidence="3" id="KW-1185">Reference proteome</keyword>
<comment type="caution">
    <text evidence="2">The sequence shown here is derived from an EMBL/GenBank/DDBJ whole genome shotgun (WGS) entry which is preliminary data.</text>
</comment>
<protein>
    <submittedName>
        <fullName evidence="2">Uncharacterized protein</fullName>
    </submittedName>
</protein>
<keyword evidence="1" id="KW-1133">Transmembrane helix</keyword>
<reference evidence="2 3" key="1">
    <citation type="submission" date="2024-01" db="EMBL/GenBank/DDBJ databases">
        <title>A draft genome for the cacao thread blight pathogen Marasmiellus scandens.</title>
        <authorList>
            <person name="Baruah I.K."/>
            <person name="Leung J."/>
            <person name="Bukari Y."/>
            <person name="Amoako-Attah I."/>
            <person name="Meinhardt L.W."/>
            <person name="Bailey B.A."/>
            <person name="Cohen S.P."/>
        </authorList>
    </citation>
    <scope>NUCLEOTIDE SEQUENCE [LARGE SCALE GENOMIC DNA]</scope>
    <source>
        <strain evidence="2 3">GH-19</strain>
    </source>
</reference>
<evidence type="ECO:0000313" key="3">
    <source>
        <dbReference type="Proteomes" id="UP001498398"/>
    </source>
</evidence>
<dbReference type="InterPro" id="IPR041492">
    <property type="entry name" value="HAD_2"/>
</dbReference>
<evidence type="ECO:0000256" key="1">
    <source>
        <dbReference type="SAM" id="Phobius"/>
    </source>
</evidence>
<dbReference type="InterPro" id="IPR023214">
    <property type="entry name" value="HAD_sf"/>
</dbReference>
<dbReference type="InterPro" id="IPR006439">
    <property type="entry name" value="HAD-SF_hydro_IA"/>
</dbReference>
<organism evidence="2 3">
    <name type="scientific">Marasmiellus scandens</name>
    <dbReference type="NCBI Taxonomy" id="2682957"/>
    <lineage>
        <taxon>Eukaryota</taxon>
        <taxon>Fungi</taxon>
        <taxon>Dikarya</taxon>
        <taxon>Basidiomycota</taxon>
        <taxon>Agaricomycotina</taxon>
        <taxon>Agaricomycetes</taxon>
        <taxon>Agaricomycetidae</taxon>
        <taxon>Agaricales</taxon>
        <taxon>Marasmiineae</taxon>
        <taxon>Omphalotaceae</taxon>
        <taxon>Marasmiellus</taxon>
    </lineage>
</organism>
<accession>A0ABR1K1N1</accession>
<dbReference type="PANTHER" id="PTHR43481:SF4">
    <property type="entry name" value="GLYCEROL-1-PHOSPHATE PHOSPHOHYDROLASE 1-RELATED"/>
    <property type="match status" value="1"/>
</dbReference>
<evidence type="ECO:0000313" key="2">
    <source>
        <dbReference type="EMBL" id="KAK7468514.1"/>
    </source>
</evidence>
<dbReference type="InterPro" id="IPR051806">
    <property type="entry name" value="HAD-like_SPP"/>
</dbReference>
<dbReference type="NCBIfam" id="TIGR01509">
    <property type="entry name" value="HAD-SF-IA-v3"/>
    <property type="match status" value="1"/>
</dbReference>
<name>A0ABR1K1N1_9AGAR</name>
<dbReference type="Gene3D" id="3.40.50.1000">
    <property type="entry name" value="HAD superfamily/HAD-like"/>
    <property type="match status" value="1"/>
</dbReference>
<gene>
    <name evidence="2" type="ORF">VKT23_003019</name>
</gene>
<keyword evidence="1" id="KW-0472">Membrane</keyword>
<dbReference type="EMBL" id="JBANRG010000003">
    <property type="protein sequence ID" value="KAK7468514.1"/>
    <property type="molecule type" value="Genomic_DNA"/>
</dbReference>
<dbReference type="Gene3D" id="1.10.150.240">
    <property type="entry name" value="Putative phosphatase, domain 2"/>
    <property type="match status" value="1"/>
</dbReference>
<feature type="transmembrane region" description="Helical" evidence="1">
    <location>
        <begin position="6"/>
        <end position="21"/>
    </location>
</feature>
<dbReference type="SUPFAM" id="SSF56784">
    <property type="entry name" value="HAD-like"/>
    <property type="match status" value="1"/>
</dbReference>
<dbReference type="InterPro" id="IPR036412">
    <property type="entry name" value="HAD-like_sf"/>
</dbReference>
<dbReference type="InterPro" id="IPR023198">
    <property type="entry name" value="PGP-like_dom2"/>
</dbReference>
<sequence length="240" mass="26282">MLYFLIWMGISVWLLVFYPTYSHRRRRTLIDSTPGLIEAWRTFCKDYNLGDPAAVAHATHGRRLYDTLRDVCSIEDEEKLLSEIDRFEEEVIQGGPVALPGAVELLSQLNSDGLTRDKWTIVTSATNYYAPRALKRCGIPLPQAGLVTSNDVTNGKPHPEPYLIGASMCNAEPTKCLVVEDAVSGLNAGRNSGAKTLAVCTSTTKDSLLAAGAKPDFVVADLTSVQVKWMGDAFEISISE</sequence>